<name>A0A8H7U7N3_9APHY</name>
<organism evidence="1 2">
    <name type="scientific">Rhodonia placenta</name>
    <dbReference type="NCBI Taxonomy" id="104341"/>
    <lineage>
        <taxon>Eukaryota</taxon>
        <taxon>Fungi</taxon>
        <taxon>Dikarya</taxon>
        <taxon>Basidiomycota</taxon>
        <taxon>Agaricomycotina</taxon>
        <taxon>Agaricomycetes</taxon>
        <taxon>Polyporales</taxon>
        <taxon>Adustoporiaceae</taxon>
        <taxon>Rhodonia</taxon>
    </lineage>
</organism>
<reference evidence="1" key="2">
    <citation type="journal article" name="Front. Microbiol.">
        <title>Degradative Capacity of Two Strains of Rhodonia placenta: From Phenotype to Genotype.</title>
        <authorList>
            <person name="Kolle M."/>
            <person name="Horta M.A.C."/>
            <person name="Nowrousian M."/>
            <person name="Ohm R.A."/>
            <person name="Benz J.P."/>
            <person name="Pilgard A."/>
        </authorList>
    </citation>
    <scope>NUCLEOTIDE SEQUENCE</scope>
    <source>
        <strain evidence="1">FPRL280</strain>
    </source>
</reference>
<evidence type="ECO:0008006" key="3">
    <source>
        <dbReference type="Google" id="ProtNLM"/>
    </source>
</evidence>
<dbReference type="GO" id="GO:0016857">
    <property type="term" value="F:racemase and epimerase activity, acting on carbohydrates and derivatives"/>
    <property type="evidence" value="ECO:0007669"/>
    <property type="project" value="InterPro"/>
</dbReference>
<comment type="caution">
    <text evidence="1">The sequence shown here is derived from an EMBL/GenBank/DDBJ whole genome shotgun (WGS) entry which is preliminary data.</text>
</comment>
<sequence length="129" mass="14704">MSVPHSKRICQIIKLKPEAEVEYKALHAAAWPGVLAALARHHIADYSIHYYPPLHLLIAHFKYTGDDFDADMKMMAEDEETRRWWAITDKMQESFVEGAEGSGGELPWWLDLEEVFRFEGDAASAPSSQ</sequence>
<dbReference type="PANTHER" id="PTHR34389:SF2">
    <property type="entry name" value="L-RHAMNOSE MUTAROTASE"/>
    <property type="match status" value="1"/>
</dbReference>
<dbReference type="Proteomes" id="UP000639403">
    <property type="component" value="Unassembled WGS sequence"/>
</dbReference>
<dbReference type="PANTHER" id="PTHR34389">
    <property type="entry name" value="L-RHAMNOSE MUTAROTASE"/>
    <property type="match status" value="1"/>
</dbReference>
<dbReference type="InterPro" id="IPR011008">
    <property type="entry name" value="Dimeric_a/b-barrel"/>
</dbReference>
<dbReference type="SUPFAM" id="SSF54909">
    <property type="entry name" value="Dimeric alpha+beta barrel"/>
    <property type="match status" value="1"/>
</dbReference>
<dbReference type="EMBL" id="JADOXO010000003">
    <property type="protein sequence ID" value="KAF9821645.1"/>
    <property type="molecule type" value="Genomic_DNA"/>
</dbReference>
<proteinExistence type="predicted"/>
<dbReference type="Gene3D" id="3.30.70.100">
    <property type="match status" value="1"/>
</dbReference>
<gene>
    <name evidence="1" type="ORF">IEO21_00491</name>
</gene>
<dbReference type="AlphaFoldDB" id="A0A8H7U7N3"/>
<protein>
    <recommendedName>
        <fullName evidence="3">Rhamnose mutarotase</fullName>
    </recommendedName>
</protein>
<evidence type="ECO:0000313" key="1">
    <source>
        <dbReference type="EMBL" id="KAF9821645.1"/>
    </source>
</evidence>
<dbReference type="InterPro" id="IPR008000">
    <property type="entry name" value="Rham/fucose_mutarotase"/>
</dbReference>
<reference evidence="1" key="1">
    <citation type="submission" date="2020-11" db="EMBL/GenBank/DDBJ databases">
        <authorList>
            <person name="Koelle M."/>
            <person name="Horta M.A.C."/>
            <person name="Nowrousian M."/>
            <person name="Ohm R.A."/>
            <person name="Benz P."/>
            <person name="Pilgard A."/>
        </authorList>
    </citation>
    <scope>NUCLEOTIDE SEQUENCE</scope>
    <source>
        <strain evidence="1">FPRL280</strain>
    </source>
</reference>
<dbReference type="Pfam" id="PF05336">
    <property type="entry name" value="rhaM"/>
    <property type="match status" value="1"/>
</dbReference>
<evidence type="ECO:0000313" key="2">
    <source>
        <dbReference type="Proteomes" id="UP000639403"/>
    </source>
</evidence>
<accession>A0A8H7U7N3</accession>